<evidence type="ECO:0000256" key="5">
    <source>
        <dbReference type="ARBA" id="ARBA00022679"/>
    </source>
</evidence>
<dbReference type="GO" id="GO:0004069">
    <property type="term" value="F:L-aspartate:2-oxoglutarate aminotransferase activity"/>
    <property type="evidence" value="ECO:0007669"/>
    <property type="project" value="UniProtKB-EC"/>
</dbReference>
<evidence type="ECO:0000256" key="2">
    <source>
        <dbReference type="ARBA" id="ARBA00007441"/>
    </source>
</evidence>
<dbReference type="InterPro" id="IPR015424">
    <property type="entry name" value="PyrdxlP-dep_Trfase"/>
</dbReference>
<dbReference type="InterPro" id="IPR004839">
    <property type="entry name" value="Aminotransferase_I/II_large"/>
</dbReference>
<dbReference type="FunFam" id="3.40.640.10:FF:000033">
    <property type="entry name" value="Aspartate aminotransferase"/>
    <property type="match status" value="1"/>
</dbReference>
<feature type="domain" description="Aminotransferase class I/classII large" evidence="9">
    <location>
        <begin position="34"/>
        <end position="390"/>
    </location>
</feature>
<dbReference type="GO" id="GO:0006520">
    <property type="term" value="P:amino acid metabolic process"/>
    <property type="evidence" value="ECO:0007669"/>
    <property type="project" value="InterPro"/>
</dbReference>
<dbReference type="Gene3D" id="3.90.1150.10">
    <property type="entry name" value="Aspartate Aminotransferase, domain 1"/>
    <property type="match status" value="1"/>
</dbReference>
<keyword evidence="11" id="KW-1185">Reference proteome</keyword>
<dbReference type="InterPro" id="IPR015421">
    <property type="entry name" value="PyrdxlP-dep_Trfase_major"/>
</dbReference>
<dbReference type="InterPro" id="IPR050596">
    <property type="entry name" value="AspAT/PAT-like"/>
</dbReference>
<evidence type="ECO:0000256" key="3">
    <source>
        <dbReference type="ARBA" id="ARBA00011738"/>
    </source>
</evidence>
<evidence type="ECO:0000256" key="1">
    <source>
        <dbReference type="ARBA" id="ARBA00001933"/>
    </source>
</evidence>
<evidence type="ECO:0000313" key="10">
    <source>
        <dbReference type="EMBL" id="RFB01775.1"/>
    </source>
</evidence>
<dbReference type="InterPro" id="IPR015422">
    <property type="entry name" value="PyrdxlP-dep_Trfase_small"/>
</dbReference>
<dbReference type="PROSITE" id="PS00105">
    <property type="entry name" value="AA_TRANSFER_CLASS_1"/>
    <property type="match status" value="1"/>
</dbReference>
<dbReference type="Gene3D" id="3.40.640.10">
    <property type="entry name" value="Type I PLP-dependent aspartate aminotransferase-like (Major domain)"/>
    <property type="match status" value="1"/>
</dbReference>
<name>A0A371R8K6_9PROT</name>
<keyword evidence="4 8" id="KW-0032">Aminotransferase</keyword>
<dbReference type="PANTHER" id="PTHR46383:SF1">
    <property type="entry name" value="ASPARTATE AMINOTRANSFERASE"/>
    <property type="match status" value="1"/>
</dbReference>
<dbReference type="OrthoDB" id="9763453at2"/>
<comment type="caution">
    <text evidence="10">The sequence shown here is derived from an EMBL/GenBank/DDBJ whole genome shotgun (WGS) entry which is preliminary data.</text>
</comment>
<evidence type="ECO:0000256" key="8">
    <source>
        <dbReference type="RuleBase" id="RU000481"/>
    </source>
</evidence>
<dbReference type="EMBL" id="QUQO01000002">
    <property type="protein sequence ID" value="RFB01775.1"/>
    <property type="molecule type" value="Genomic_DNA"/>
</dbReference>
<reference evidence="10 11" key="1">
    <citation type="submission" date="2018-08" db="EMBL/GenBank/DDBJ databases">
        <title>Parvularcula sp. SM1705, isolated from surface water of the South Sea China.</title>
        <authorList>
            <person name="Sun L."/>
        </authorList>
    </citation>
    <scope>NUCLEOTIDE SEQUENCE [LARGE SCALE GENOMIC DNA]</scope>
    <source>
        <strain evidence="10 11">SM1705</strain>
    </source>
</reference>
<accession>A0A371R8K6</accession>
<keyword evidence="6" id="KW-0663">Pyridoxal phosphate</keyword>
<dbReference type="AlphaFoldDB" id="A0A371R8K6"/>
<gene>
    <name evidence="10" type="ORF">DX908_15155</name>
</gene>
<evidence type="ECO:0000256" key="6">
    <source>
        <dbReference type="ARBA" id="ARBA00022898"/>
    </source>
</evidence>
<evidence type="ECO:0000256" key="4">
    <source>
        <dbReference type="ARBA" id="ARBA00022576"/>
    </source>
</evidence>
<comment type="subunit">
    <text evidence="3">Homodimer.</text>
</comment>
<dbReference type="SUPFAM" id="SSF53383">
    <property type="entry name" value="PLP-dependent transferases"/>
    <property type="match status" value="1"/>
</dbReference>
<dbReference type="GO" id="GO:0030170">
    <property type="term" value="F:pyridoxal phosphate binding"/>
    <property type="evidence" value="ECO:0007669"/>
    <property type="project" value="InterPro"/>
</dbReference>
<evidence type="ECO:0000313" key="11">
    <source>
        <dbReference type="Proteomes" id="UP000264589"/>
    </source>
</evidence>
<dbReference type="RefSeq" id="WP_116393489.1">
    <property type="nucleotide sequence ID" value="NZ_QUQO01000002.1"/>
</dbReference>
<dbReference type="CDD" id="cd00609">
    <property type="entry name" value="AAT_like"/>
    <property type="match status" value="1"/>
</dbReference>
<comment type="catalytic activity">
    <reaction evidence="7">
        <text>L-aspartate + 2-oxoglutarate = oxaloacetate + L-glutamate</text>
        <dbReference type="Rhea" id="RHEA:21824"/>
        <dbReference type="ChEBI" id="CHEBI:16452"/>
        <dbReference type="ChEBI" id="CHEBI:16810"/>
        <dbReference type="ChEBI" id="CHEBI:29985"/>
        <dbReference type="ChEBI" id="CHEBI:29991"/>
        <dbReference type="EC" id="2.6.1.1"/>
    </reaction>
</comment>
<dbReference type="FunCoup" id="A0A371R8K6">
    <property type="interactions" value="471"/>
</dbReference>
<dbReference type="InParanoid" id="A0A371R8K6"/>
<keyword evidence="5 8" id="KW-0808">Transferase</keyword>
<sequence length="399" mass="42351">MTSLILSPRLEAMAPSATMAVTQKARDLKAQGRDVIALSVGEPDFDTPAHIREAAKRAIDEGETRYTAVDGTTALKAAIARKFSRDHGLDYADDAIMATSGGKFLIFAAMLATLREGDEVIIPAPYWVSYPDIVRLAGGVPVIVETKASEGFVPSAEALEAVITEKTRWLFLNSPNNPTGAVIPKARLAEIGEMLLRHPHVWVLTDDIYEHLSYGEAVTTLPAVVPALKERTLIVNGASKAYAMTGWRLGFGAGPVPLMAAMRKLAGQATSNPSSVTQAAGVAALNGDHGFLDEWRSVFQARRDLVFSKLNDMGLDCPTPGGAFYVFPSCKSVLGRQGPGGEIGTDGDFCLQLLEETGVAAVPGTAFGAPGHFRVSYATDTAALETSMDRLAQFVTGLG</sequence>
<dbReference type="Pfam" id="PF00155">
    <property type="entry name" value="Aminotran_1_2"/>
    <property type="match status" value="1"/>
</dbReference>
<dbReference type="PANTHER" id="PTHR46383">
    <property type="entry name" value="ASPARTATE AMINOTRANSFERASE"/>
    <property type="match status" value="1"/>
</dbReference>
<dbReference type="EC" id="2.6.1.-" evidence="8"/>
<comment type="similarity">
    <text evidence="2 8">Belongs to the class-I pyridoxal-phosphate-dependent aminotransferase family.</text>
</comment>
<proteinExistence type="inferred from homology"/>
<dbReference type="Proteomes" id="UP000264589">
    <property type="component" value="Unassembled WGS sequence"/>
</dbReference>
<protein>
    <recommendedName>
        <fullName evidence="8">Aminotransferase</fullName>
        <ecNumber evidence="8">2.6.1.-</ecNumber>
    </recommendedName>
</protein>
<evidence type="ECO:0000256" key="7">
    <source>
        <dbReference type="ARBA" id="ARBA00049185"/>
    </source>
</evidence>
<organism evidence="10 11">
    <name type="scientific">Parvularcula marina</name>
    <dbReference type="NCBI Taxonomy" id="2292771"/>
    <lineage>
        <taxon>Bacteria</taxon>
        <taxon>Pseudomonadati</taxon>
        <taxon>Pseudomonadota</taxon>
        <taxon>Alphaproteobacteria</taxon>
        <taxon>Parvularculales</taxon>
        <taxon>Parvularculaceae</taxon>
        <taxon>Parvularcula</taxon>
    </lineage>
</organism>
<evidence type="ECO:0000259" key="9">
    <source>
        <dbReference type="Pfam" id="PF00155"/>
    </source>
</evidence>
<dbReference type="InterPro" id="IPR004838">
    <property type="entry name" value="NHTrfase_class1_PyrdxlP-BS"/>
</dbReference>
<comment type="cofactor">
    <cofactor evidence="1 8">
        <name>pyridoxal 5'-phosphate</name>
        <dbReference type="ChEBI" id="CHEBI:597326"/>
    </cofactor>
</comment>